<keyword evidence="6 12" id="KW-0347">Helicase</keyword>
<proteinExistence type="inferred from homology"/>
<dbReference type="GO" id="GO:1990077">
    <property type="term" value="C:primosome complex"/>
    <property type="evidence" value="ECO:0007669"/>
    <property type="project" value="UniProtKB-UniRule"/>
</dbReference>
<dbReference type="GO" id="GO:0005829">
    <property type="term" value="C:cytosol"/>
    <property type="evidence" value="ECO:0007669"/>
    <property type="project" value="TreeGrafter"/>
</dbReference>
<dbReference type="Pfam" id="PF03796">
    <property type="entry name" value="DnaB_C"/>
    <property type="match status" value="1"/>
</dbReference>
<dbReference type="InterPro" id="IPR007694">
    <property type="entry name" value="DNA_helicase_DnaB-like_C"/>
</dbReference>
<keyword evidence="3 12" id="KW-0235">DNA replication</keyword>
<comment type="similarity">
    <text evidence="1 12">Belongs to the helicase family. DnaB subfamily.</text>
</comment>
<evidence type="ECO:0000256" key="4">
    <source>
        <dbReference type="ARBA" id="ARBA00022741"/>
    </source>
</evidence>
<dbReference type="Proteomes" id="UP000279799">
    <property type="component" value="Chromosome"/>
</dbReference>
<organism evidence="14 15">
    <name type="scientific">Actinobacillus delphinicola</name>
    <dbReference type="NCBI Taxonomy" id="51161"/>
    <lineage>
        <taxon>Bacteria</taxon>
        <taxon>Pseudomonadati</taxon>
        <taxon>Pseudomonadota</taxon>
        <taxon>Gammaproteobacteria</taxon>
        <taxon>Pasteurellales</taxon>
        <taxon>Pasteurellaceae</taxon>
        <taxon>Actinobacillus</taxon>
    </lineage>
</organism>
<keyword evidence="7 12" id="KW-0067">ATP-binding</keyword>
<dbReference type="GO" id="GO:0006269">
    <property type="term" value="P:DNA replication, synthesis of primer"/>
    <property type="evidence" value="ECO:0007669"/>
    <property type="project" value="UniProtKB-UniRule"/>
</dbReference>
<dbReference type="InterPro" id="IPR016136">
    <property type="entry name" value="DNA_helicase_N/primase_C"/>
</dbReference>
<keyword evidence="9" id="KW-0413">Isomerase</keyword>
<evidence type="ECO:0000256" key="11">
    <source>
        <dbReference type="NCBIfam" id="TIGR00665"/>
    </source>
</evidence>
<dbReference type="GO" id="GO:0016887">
    <property type="term" value="F:ATP hydrolysis activity"/>
    <property type="evidence" value="ECO:0007669"/>
    <property type="project" value="RHEA"/>
</dbReference>
<keyword evidence="4 12" id="KW-0547">Nucleotide-binding</keyword>
<dbReference type="GO" id="GO:0043139">
    <property type="term" value="F:5'-3' DNA helicase activity"/>
    <property type="evidence" value="ECO:0007669"/>
    <property type="project" value="UniProtKB-EC"/>
</dbReference>
<dbReference type="PANTHER" id="PTHR30153:SF2">
    <property type="entry name" value="REPLICATIVE DNA HELICASE"/>
    <property type="match status" value="1"/>
</dbReference>
<name>A0A448TTN2_9PAST</name>
<evidence type="ECO:0000256" key="7">
    <source>
        <dbReference type="ARBA" id="ARBA00022840"/>
    </source>
</evidence>
<evidence type="ECO:0000256" key="3">
    <source>
        <dbReference type="ARBA" id="ARBA00022705"/>
    </source>
</evidence>
<keyword evidence="8 12" id="KW-0238">DNA-binding</keyword>
<dbReference type="AlphaFoldDB" id="A0A448TTN2"/>
<feature type="domain" description="SF4 helicase" evidence="13">
    <location>
        <begin position="171"/>
        <end position="442"/>
    </location>
</feature>
<dbReference type="NCBIfam" id="TIGR00665">
    <property type="entry name" value="DnaB"/>
    <property type="match status" value="1"/>
</dbReference>
<dbReference type="PANTHER" id="PTHR30153">
    <property type="entry name" value="REPLICATIVE DNA HELICASE DNAB"/>
    <property type="match status" value="1"/>
</dbReference>
<protein>
    <recommendedName>
        <fullName evidence="11 12">Replicative DNA helicase</fullName>
        <ecNumber evidence="11 12">5.6.2.3</ecNumber>
    </recommendedName>
</protein>
<dbReference type="GO" id="GO:0005524">
    <property type="term" value="F:ATP binding"/>
    <property type="evidence" value="ECO:0007669"/>
    <property type="project" value="UniProtKB-UniRule"/>
</dbReference>
<evidence type="ECO:0000256" key="5">
    <source>
        <dbReference type="ARBA" id="ARBA00022801"/>
    </source>
</evidence>
<comment type="catalytic activity">
    <reaction evidence="10 12">
        <text>ATP + H2O = ADP + phosphate + H(+)</text>
        <dbReference type="Rhea" id="RHEA:13065"/>
        <dbReference type="ChEBI" id="CHEBI:15377"/>
        <dbReference type="ChEBI" id="CHEBI:15378"/>
        <dbReference type="ChEBI" id="CHEBI:30616"/>
        <dbReference type="ChEBI" id="CHEBI:43474"/>
        <dbReference type="ChEBI" id="CHEBI:456216"/>
        <dbReference type="EC" id="5.6.2.3"/>
    </reaction>
</comment>
<evidence type="ECO:0000259" key="13">
    <source>
        <dbReference type="PROSITE" id="PS51199"/>
    </source>
</evidence>
<dbReference type="KEGG" id="adp:NCTC12871_00815"/>
<dbReference type="SUPFAM" id="SSF48024">
    <property type="entry name" value="N-terminal domain of DnaB helicase"/>
    <property type="match status" value="1"/>
</dbReference>
<keyword evidence="5 12" id="KW-0378">Hydrolase</keyword>
<accession>A0A448TTN2</accession>
<dbReference type="InterPro" id="IPR007692">
    <property type="entry name" value="DNA_helicase_DnaB"/>
</dbReference>
<evidence type="ECO:0000313" key="14">
    <source>
        <dbReference type="EMBL" id="VEJ09362.1"/>
    </source>
</evidence>
<keyword evidence="2 12" id="KW-0639">Primosome</keyword>
<dbReference type="InterPro" id="IPR036185">
    <property type="entry name" value="DNA_heli_DnaB-like_N_sf"/>
</dbReference>
<dbReference type="CDD" id="cd00984">
    <property type="entry name" value="DnaB_C"/>
    <property type="match status" value="1"/>
</dbReference>
<dbReference type="Pfam" id="PF00772">
    <property type="entry name" value="DnaB"/>
    <property type="match status" value="1"/>
</dbReference>
<dbReference type="Gene3D" id="1.10.860.10">
    <property type="entry name" value="DNAb Helicase, Chain A"/>
    <property type="match status" value="1"/>
</dbReference>
<dbReference type="EC" id="5.6.2.3" evidence="11 12"/>
<keyword evidence="15" id="KW-1185">Reference proteome</keyword>
<evidence type="ECO:0000256" key="12">
    <source>
        <dbReference type="RuleBase" id="RU362085"/>
    </source>
</evidence>
<reference evidence="14 15" key="1">
    <citation type="submission" date="2018-12" db="EMBL/GenBank/DDBJ databases">
        <authorList>
            <consortium name="Pathogen Informatics"/>
        </authorList>
    </citation>
    <scope>NUCLEOTIDE SEQUENCE [LARGE SCALE GENOMIC DNA]</scope>
    <source>
        <strain evidence="14 15">NCTC12871</strain>
    </source>
</reference>
<evidence type="ECO:0000256" key="8">
    <source>
        <dbReference type="ARBA" id="ARBA00023125"/>
    </source>
</evidence>
<dbReference type="EMBL" id="LR134510">
    <property type="protein sequence ID" value="VEJ09362.1"/>
    <property type="molecule type" value="Genomic_DNA"/>
</dbReference>
<dbReference type="GO" id="GO:0003677">
    <property type="term" value="F:DNA binding"/>
    <property type="evidence" value="ECO:0007669"/>
    <property type="project" value="UniProtKB-UniRule"/>
</dbReference>
<dbReference type="InterPro" id="IPR027417">
    <property type="entry name" value="P-loop_NTPase"/>
</dbReference>
<gene>
    <name evidence="14" type="primary">dnaB2</name>
    <name evidence="14" type="ORF">NCTC12871_00815</name>
</gene>
<dbReference type="SUPFAM" id="SSF52540">
    <property type="entry name" value="P-loop containing nucleoside triphosphate hydrolases"/>
    <property type="match status" value="1"/>
</dbReference>
<evidence type="ECO:0000256" key="6">
    <source>
        <dbReference type="ARBA" id="ARBA00022806"/>
    </source>
</evidence>
<dbReference type="PROSITE" id="PS51199">
    <property type="entry name" value="SF4_HELICASE"/>
    <property type="match status" value="1"/>
</dbReference>
<evidence type="ECO:0000313" key="15">
    <source>
        <dbReference type="Proteomes" id="UP000279799"/>
    </source>
</evidence>
<dbReference type="Gene3D" id="3.40.50.300">
    <property type="entry name" value="P-loop containing nucleotide triphosphate hydrolases"/>
    <property type="match status" value="1"/>
</dbReference>
<evidence type="ECO:0000256" key="1">
    <source>
        <dbReference type="ARBA" id="ARBA00008428"/>
    </source>
</evidence>
<evidence type="ECO:0000256" key="9">
    <source>
        <dbReference type="ARBA" id="ARBA00023235"/>
    </source>
</evidence>
<evidence type="ECO:0000256" key="2">
    <source>
        <dbReference type="ARBA" id="ARBA00022515"/>
    </source>
</evidence>
<comment type="function">
    <text evidence="12">The main replicative DNA helicase, it participates in initiation and elongation during chromosome replication. Travels ahead of the DNA replisome, separating dsDNA into templates for DNA synthesis. A processive ATP-dependent 5'-3' DNA helicase it has DNA-dependent ATPase activity.</text>
</comment>
<dbReference type="InterPro" id="IPR007693">
    <property type="entry name" value="DNA_helicase_DnaB-like_N"/>
</dbReference>
<evidence type="ECO:0000256" key="10">
    <source>
        <dbReference type="ARBA" id="ARBA00048954"/>
    </source>
</evidence>
<sequence length="445" mass="50103">MQTNYSLDDEKLILGNLIFDLDLLDDIVDLQPMHFSIYAHQVIFQTLRDMGNHQMSADLITLIRLLTEKKLLAKVGGEAYIYEMANSARLISLTAVAKRIIRDYKTRQLFSLGKRLVAETAGILSETQFDTLLENTEKSLTELNLNHSSDTNVNLDSILSQWLDDIECHQHANGVTGLPTGLTKLDEITSGYQNGDLILLAARPSMGKTALSLNMARAALEKSTAPVQYYSLEMPAKKILERFVSMLAGLPASKLSQPELVTEFEWAKIFQAISIITKEWKDRLLLDDSSYLTPQMLKSRVRRNVRKYGKPALIIVDYLQLISVPEMQNGNRNLEISHISATLKQIAKEVDCPVLALSQLNRYLEQRADKRPMNSDLRDSGALEQDADLIEFIYRDEVYNKDSQQKGIAEIIVSKHRNGKCGTVLSHFNGALSLFTDLKGVINEN</sequence>